<keyword evidence="3" id="KW-0813">Transport</keyword>
<sequence>MLQDVHLAFKDNEVLKGISLSVQEGQSVTLIGPSGSGKSTLLRCINQLAKISSGKVFFDGQEITKSTDINQLRTRIGMVFQHFNLFPHMTVLGNVTEAPVQVLKLPAVQAREQAMELLRRVGLDDKSNAFPAQLSGGQKQRVAIARCLAMKPRVLLLDEITSALDPELVGEVLAVIRELAHQGMTMILVTHEMQFAKEVSDKVVFMDGGLIVEQGTPDEIFQNPKNQRLRKFLRAVIDQVAE</sequence>
<dbReference type="PATRIC" id="fig|1247726.3.peg.2182"/>
<accession>W0PEU8</accession>
<dbReference type="SUPFAM" id="SSF52540">
    <property type="entry name" value="P-loop containing nucleoside triphosphate hydrolases"/>
    <property type="match status" value="1"/>
</dbReference>
<evidence type="ECO:0000313" key="11">
    <source>
        <dbReference type="Proteomes" id="UP000019095"/>
    </source>
</evidence>
<dbReference type="CDD" id="cd03262">
    <property type="entry name" value="ABC_HisP_GlnQ"/>
    <property type="match status" value="1"/>
</dbReference>
<dbReference type="InterPro" id="IPR017871">
    <property type="entry name" value="ABC_transporter-like_CS"/>
</dbReference>
<dbReference type="PANTHER" id="PTHR43166:SF9">
    <property type="entry name" value="GLUTAMATE_ASPARTATE IMPORT ATP-BINDING PROTEIN GLTL"/>
    <property type="match status" value="1"/>
</dbReference>
<dbReference type="AlphaFoldDB" id="W0PEU8"/>
<dbReference type="InterPro" id="IPR003593">
    <property type="entry name" value="AAA+_ATPase"/>
</dbReference>
<dbReference type="Pfam" id="PF00005">
    <property type="entry name" value="ABC_tran"/>
    <property type="match status" value="1"/>
</dbReference>
<keyword evidence="11" id="KW-1185">Reference proteome</keyword>
<feature type="domain" description="ABC transporter" evidence="9">
    <location>
        <begin position="2"/>
        <end position="233"/>
    </location>
</feature>
<dbReference type="PANTHER" id="PTHR43166">
    <property type="entry name" value="AMINO ACID IMPORT ATP-BINDING PROTEIN"/>
    <property type="match status" value="1"/>
</dbReference>
<comment type="similarity">
    <text evidence="2">Belongs to the ABC transporter superfamily.</text>
</comment>
<comment type="subcellular location">
    <subcellularLocation>
        <location evidence="1">Cell membrane</location>
        <topology evidence="1">Peripheral membrane protein</topology>
    </subcellularLocation>
</comment>
<dbReference type="Proteomes" id="UP000019095">
    <property type="component" value="Chromosome"/>
</dbReference>
<evidence type="ECO:0000256" key="3">
    <source>
        <dbReference type="ARBA" id="ARBA00022448"/>
    </source>
</evidence>
<dbReference type="GO" id="GO:0016887">
    <property type="term" value="F:ATP hydrolysis activity"/>
    <property type="evidence" value="ECO:0007669"/>
    <property type="project" value="InterPro"/>
</dbReference>
<evidence type="ECO:0000313" key="10">
    <source>
        <dbReference type="EMBL" id="AHG64062.1"/>
    </source>
</evidence>
<evidence type="ECO:0000256" key="8">
    <source>
        <dbReference type="ARBA" id="ARBA00023136"/>
    </source>
</evidence>
<dbReference type="PIRSF" id="PIRSF039085">
    <property type="entry name" value="ABC_ATPase_HisP"/>
    <property type="match status" value="1"/>
</dbReference>
<evidence type="ECO:0000256" key="2">
    <source>
        <dbReference type="ARBA" id="ARBA00005417"/>
    </source>
</evidence>
<evidence type="ECO:0000256" key="7">
    <source>
        <dbReference type="ARBA" id="ARBA00022970"/>
    </source>
</evidence>
<dbReference type="Gene3D" id="3.40.50.300">
    <property type="entry name" value="P-loop containing nucleotide triphosphate hydrolases"/>
    <property type="match status" value="1"/>
</dbReference>
<dbReference type="HOGENOM" id="CLU_000604_1_22_4"/>
<dbReference type="PROSITE" id="PS50893">
    <property type="entry name" value="ABC_TRANSPORTER_2"/>
    <property type="match status" value="1"/>
</dbReference>
<keyword evidence="8" id="KW-0472">Membrane</keyword>
<reference evidence="10 11" key="1">
    <citation type="journal article" date="2014" name="Microbiology">
        <title>Unravelling the complete genome sequence of Advenella mimigardefordensis strain DPN7T and novel insights in the catabolism of the xenobiotic polythioester precursor 3,3'-dithiodipropionate.</title>
        <authorList>
            <person name="Wubbeler J.H."/>
            <person name="Hiessl S."/>
            <person name="Schuldes J."/>
            <person name="Thurmer A."/>
            <person name="Daniel R."/>
            <person name="Steinbuchel A."/>
        </authorList>
    </citation>
    <scope>NUCLEOTIDE SEQUENCE [LARGE SCALE GENOMIC DNA]</scope>
    <source>
        <strain evidence="11">DSM 17166 / LMG 22922 / DPN7</strain>
    </source>
</reference>
<dbReference type="PROSITE" id="PS00211">
    <property type="entry name" value="ABC_TRANSPORTER_1"/>
    <property type="match status" value="1"/>
</dbReference>
<dbReference type="KEGG" id="amim:MIM_c19820"/>
<dbReference type="GO" id="GO:0005886">
    <property type="term" value="C:plasma membrane"/>
    <property type="evidence" value="ECO:0007669"/>
    <property type="project" value="UniProtKB-SubCell"/>
</dbReference>
<dbReference type="FunFam" id="3.40.50.300:FF:000020">
    <property type="entry name" value="Amino acid ABC transporter ATP-binding component"/>
    <property type="match status" value="1"/>
</dbReference>
<dbReference type="SMART" id="SM00382">
    <property type="entry name" value="AAA"/>
    <property type="match status" value="1"/>
</dbReference>
<name>W0PEU8_ADVMD</name>
<organism evidence="10 11">
    <name type="scientific">Advenella mimigardefordensis (strain DSM 17166 / LMG 22922 / DPN7)</name>
    <dbReference type="NCBI Taxonomy" id="1247726"/>
    <lineage>
        <taxon>Bacteria</taxon>
        <taxon>Pseudomonadati</taxon>
        <taxon>Pseudomonadota</taxon>
        <taxon>Betaproteobacteria</taxon>
        <taxon>Burkholderiales</taxon>
        <taxon>Alcaligenaceae</taxon>
    </lineage>
</organism>
<keyword evidence="7" id="KW-0029">Amino-acid transport</keyword>
<keyword evidence="6 10" id="KW-0067">ATP-binding</keyword>
<dbReference type="GO" id="GO:0005524">
    <property type="term" value="F:ATP binding"/>
    <property type="evidence" value="ECO:0007669"/>
    <property type="project" value="UniProtKB-KW"/>
</dbReference>
<dbReference type="EMBL" id="CP003915">
    <property type="protein sequence ID" value="AHG64062.1"/>
    <property type="molecule type" value="Genomic_DNA"/>
</dbReference>
<dbReference type="GO" id="GO:0015424">
    <property type="term" value="F:ABC-type amino acid transporter activity"/>
    <property type="evidence" value="ECO:0007669"/>
    <property type="project" value="InterPro"/>
</dbReference>
<dbReference type="InterPro" id="IPR050086">
    <property type="entry name" value="MetN_ABC_transporter-like"/>
</dbReference>
<keyword evidence="5" id="KW-0547">Nucleotide-binding</keyword>
<evidence type="ECO:0000256" key="5">
    <source>
        <dbReference type="ARBA" id="ARBA00022741"/>
    </source>
</evidence>
<proteinExistence type="inferred from homology"/>
<gene>
    <name evidence="10" type="ORF">MIM_c19820</name>
</gene>
<dbReference type="STRING" id="1247726.MIM_c19820"/>
<protein>
    <submittedName>
        <fullName evidence="10">Putative amino acid transporter ATP-binding protein</fullName>
    </submittedName>
</protein>
<evidence type="ECO:0000256" key="1">
    <source>
        <dbReference type="ARBA" id="ARBA00004202"/>
    </source>
</evidence>
<keyword evidence="4" id="KW-1003">Cell membrane</keyword>
<evidence type="ECO:0000256" key="6">
    <source>
        <dbReference type="ARBA" id="ARBA00022840"/>
    </source>
</evidence>
<evidence type="ECO:0000259" key="9">
    <source>
        <dbReference type="PROSITE" id="PS50893"/>
    </source>
</evidence>
<evidence type="ECO:0000256" key="4">
    <source>
        <dbReference type="ARBA" id="ARBA00022475"/>
    </source>
</evidence>
<dbReference type="InterPro" id="IPR027417">
    <property type="entry name" value="P-loop_NTPase"/>
</dbReference>
<dbReference type="InterPro" id="IPR030679">
    <property type="entry name" value="ABC_ATPase_HisP-typ"/>
</dbReference>
<dbReference type="eggNOG" id="COG1126">
    <property type="taxonomic scope" value="Bacteria"/>
</dbReference>
<dbReference type="InterPro" id="IPR003439">
    <property type="entry name" value="ABC_transporter-like_ATP-bd"/>
</dbReference>